<feature type="compositionally biased region" description="Gly residues" evidence="7">
    <location>
        <begin position="440"/>
        <end position="450"/>
    </location>
</feature>
<dbReference type="Gene3D" id="2.40.30.170">
    <property type="match status" value="1"/>
</dbReference>
<dbReference type="InterPro" id="IPR058624">
    <property type="entry name" value="MdtA-like_HH"/>
</dbReference>
<accession>A0A7W4K4G8</accession>
<reference evidence="13 14" key="1">
    <citation type="submission" date="2020-04" db="EMBL/GenBank/DDBJ databases">
        <title>Description of novel Gluconacetobacter.</title>
        <authorList>
            <person name="Sombolestani A."/>
        </authorList>
    </citation>
    <scope>NUCLEOTIDE SEQUENCE [LARGE SCALE GENOMIC DNA]</scope>
    <source>
        <strain evidence="13 14">LMG 27802</strain>
    </source>
</reference>
<keyword evidence="6 8" id="KW-0472">Membrane</keyword>
<organism evidence="13 14">
    <name type="scientific">Gluconacetobacter tumulisoli</name>
    <dbReference type="NCBI Taxonomy" id="1286189"/>
    <lineage>
        <taxon>Bacteria</taxon>
        <taxon>Pseudomonadati</taxon>
        <taxon>Pseudomonadota</taxon>
        <taxon>Alphaproteobacteria</taxon>
        <taxon>Acetobacterales</taxon>
        <taxon>Acetobacteraceae</taxon>
        <taxon>Gluconacetobacter</taxon>
    </lineage>
</organism>
<comment type="similarity">
    <text evidence="2">Belongs to the membrane fusion protein (MFP) (TC 8.A.1) family.</text>
</comment>
<evidence type="ECO:0000256" key="3">
    <source>
        <dbReference type="ARBA" id="ARBA00022448"/>
    </source>
</evidence>
<dbReference type="AlphaFoldDB" id="A0A7W4K4G8"/>
<feature type="transmembrane region" description="Helical" evidence="8">
    <location>
        <begin position="34"/>
        <end position="52"/>
    </location>
</feature>
<feature type="region of interest" description="Disordered" evidence="7">
    <location>
        <begin position="388"/>
        <end position="450"/>
    </location>
</feature>
<dbReference type="GO" id="GO:0015562">
    <property type="term" value="F:efflux transmembrane transporter activity"/>
    <property type="evidence" value="ECO:0007669"/>
    <property type="project" value="TreeGrafter"/>
</dbReference>
<evidence type="ECO:0000256" key="7">
    <source>
        <dbReference type="SAM" id="MobiDB-lite"/>
    </source>
</evidence>
<feature type="compositionally biased region" description="Pro residues" evidence="7">
    <location>
        <begin position="1"/>
        <end position="11"/>
    </location>
</feature>
<feature type="domain" description="Multidrug resistance protein MdtA-like C-terminal permuted SH3" evidence="12">
    <location>
        <begin position="332"/>
        <end position="393"/>
    </location>
</feature>
<keyword evidence="4" id="KW-1003">Cell membrane</keyword>
<keyword evidence="3" id="KW-0813">Transport</keyword>
<evidence type="ECO:0000256" key="4">
    <source>
        <dbReference type="ARBA" id="ARBA00022475"/>
    </source>
</evidence>
<evidence type="ECO:0000259" key="11">
    <source>
        <dbReference type="Pfam" id="PF25944"/>
    </source>
</evidence>
<feature type="domain" description="Multidrug resistance protein MdtA-like barrel-sandwich hybrid" evidence="10">
    <location>
        <begin position="99"/>
        <end position="240"/>
    </location>
</feature>
<name>A0A7W4K4G8_9PROT</name>
<dbReference type="EMBL" id="JABEQM010000001">
    <property type="protein sequence ID" value="MBB2200234.1"/>
    <property type="molecule type" value="Genomic_DNA"/>
</dbReference>
<dbReference type="PANTHER" id="PTHR30469">
    <property type="entry name" value="MULTIDRUG RESISTANCE PROTEIN MDTA"/>
    <property type="match status" value="1"/>
</dbReference>
<protein>
    <submittedName>
        <fullName evidence="13">MdtA/MuxA family multidrug efflux RND transporter periplasmic adaptor subunit</fullName>
    </submittedName>
</protein>
<evidence type="ECO:0000256" key="5">
    <source>
        <dbReference type="ARBA" id="ARBA00022519"/>
    </source>
</evidence>
<dbReference type="Pfam" id="PF25967">
    <property type="entry name" value="RND-MFP_C"/>
    <property type="match status" value="1"/>
</dbReference>
<keyword evidence="8" id="KW-1133">Transmembrane helix</keyword>
<dbReference type="SUPFAM" id="SSF111369">
    <property type="entry name" value="HlyD-like secretion proteins"/>
    <property type="match status" value="1"/>
</dbReference>
<evidence type="ECO:0000313" key="13">
    <source>
        <dbReference type="EMBL" id="MBB2200234.1"/>
    </source>
</evidence>
<dbReference type="InterPro" id="IPR058627">
    <property type="entry name" value="MdtA-like_C"/>
</dbReference>
<feature type="region of interest" description="Disordered" evidence="7">
    <location>
        <begin position="1"/>
        <end position="30"/>
    </location>
</feature>
<evidence type="ECO:0000259" key="12">
    <source>
        <dbReference type="Pfam" id="PF25967"/>
    </source>
</evidence>
<comment type="caution">
    <text evidence="13">The sequence shown here is derived from an EMBL/GenBank/DDBJ whole genome shotgun (WGS) entry which is preliminary data.</text>
</comment>
<dbReference type="GO" id="GO:0030313">
    <property type="term" value="C:cell envelope"/>
    <property type="evidence" value="ECO:0007669"/>
    <property type="project" value="UniProtKB-SubCell"/>
</dbReference>
<dbReference type="Gene3D" id="1.10.287.470">
    <property type="entry name" value="Helix hairpin bin"/>
    <property type="match status" value="1"/>
</dbReference>
<evidence type="ECO:0000256" key="2">
    <source>
        <dbReference type="ARBA" id="ARBA00009477"/>
    </source>
</evidence>
<evidence type="ECO:0000256" key="1">
    <source>
        <dbReference type="ARBA" id="ARBA00004236"/>
    </source>
</evidence>
<dbReference type="Proteomes" id="UP000578030">
    <property type="component" value="Unassembled WGS sequence"/>
</dbReference>
<feature type="compositionally biased region" description="Low complexity" evidence="7">
    <location>
        <begin position="401"/>
        <end position="420"/>
    </location>
</feature>
<proteinExistence type="inferred from homology"/>
<evidence type="ECO:0000256" key="6">
    <source>
        <dbReference type="ARBA" id="ARBA00023136"/>
    </source>
</evidence>
<feature type="domain" description="Multidrug resistance protein MdtA-like beta-barrel" evidence="11">
    <location>
        <begin position="245"/>
        <end position="328"/>
    </location>
</feature>
<dbReference type="Pfam" id="PF25876">
    <property type="entry name" value="HH_MFP_RND"/>
    <property type="match status" value="1"/>
</dbReference>
<evidence type="ECO:0000313" key="14">
    <source>
        <dbReference type="Proteomes" id="UP000578030"/>
    </source>
</evidence>
<dbReference type="GO" id="GO:1990281">
    <property type="term" value="C:efflux pump complex"/>
    <property type="evidence" value="ECO:0007669"/>
    <property type="project" value="TreeGrafter"/>
</dbReference>
<feature type="domain" description="Multidrug resistance protein MdtA-like alpha-helical hairpin" evidence="9">
    <location>
        <begin position="139"/>
        <end position="207"/>
    </location>
</feature>
<comment type="subcellular location">
    <subcellularLocation>
        <location evidence="1">Cell membrane</location>
    </subcellularLocation>
</comment>
<keyword evidence="14" id="KW-1185">Reference proteome</keyword>
<dbReference type="Pfam" id="PF25944">
    <property type="entry name" value="Beta-barrel_RND"/>
    <property type="match status" value="1"/>
</dbReference>
<dbReference type="NCBIfam" id="NF008589">
    <property type="entry name" value="PRK11556.1"/>
    <property type="match status" value="1"/>
</dbReference>
<dbReference type="NCBIfam" id="TIGR01730">
    <property type="entry name" value="RND_mfp"/>
    <property type="match status" value="1"/>
</dbReference>
<dbReference type="Gene3D" id="2.40.420.20">
    <property type="match status" value="1"/>
</dbReference>
<dbReference type="InterPro" id="IPR058626">
    <property type="entry name" value="MdtA-like_b-barrel"/>
</dbReference>
<sequence length="450" mass="47367">MDKPTLAPPDPPAKEAPGQARTSGTRGGSSRRRYLLWGTALVAAGVVAVAFLRPHGGGSGRNGGRHAAADVQPVAVAAVRTGDMPIELTELGTVIPITNVTVQTRVDGYLMKVLFTEGQHVKQGDLLALIDTRPYEVLLAQYQGQLAADQAQLDQARIDNARYQKLIRQNSVAAMTAVDQQYKVAQLEGTVKQDQALVDNEKLQITYCHIIAPVDGRVGIRQVDMGNYVTAGQTNGLVILTQMQPISVIFTLPETELGPVADRLRTGIALPVEAWDSTNTRKIADGAVSVLDSQIDTSTGTVRMRSIFPNQDETLFPNQFVNAHLLVNTEHDVLLVPANAIQTGPNGPFAYVVKADSTVEVRDVKTGHSHGDVVVVTSGLKAGESVVTDGTDRLHAGSKVTIPAATPDSTTPDTTDTTGTHSPRHHGQSGGNGAPASSSGAGGSGGQGQP</sequence>
<evidence type="ECO:0000256" key="8">
    <source>
        <dbReference type="SAM" id="Phobius"/>
    </source>
</evidence>
<evidence type="ECO:0000259" key="9">
    <source>
        <dbReference type="Pfam" id="PF25876"/>
    </source>
</evidence>
<gene>
    <name evidence="13" type="ORF">HLH28_01335</name>
</gene>
<dbReference type="PANTHER" id="PTHR30469:SF12">
    <property type="entry name" value="MULTIDRUG RESISTANCE PROTEIN MDTA"/>
    <property type="match status" value="1"/>
</dbReference>
<dbReference type="InterPro" id="IPR006143">
    <property type="entry name" value="RND_pump_MFP"/>
</dbReference>
<keyword evidence="8" id="KW-0812">Transmembrane</keyword>
<dbReference type="FunFam" id="2.40.420.20:FF:000001">
    <property type="entry name" value="Efflux RND transporter periplasmic adaptor subunit"/>
    <property type="match status" value="1"/>
</dbReference>
<keyword evidence="5" id="KW-0997">Cell inner membrane</keyword>
<dbReference type="Gene3D" id="2.40.50.100">
    <property type="match status" value="1"/>
</dbReference>
<dbReference type="Pfam" id="PF25917">
    <property type="entry name" value="BSH_RND"/>
    <property type="match status" value="1"/>
</dbReference>
<evidence type="ECO:0000259" key="10">
    <source>
        <dbReference type="Pfam" id="PF25917"/>
    </source>
</evidence>
<dbReference type="InterPro" id="IPR058625">
    <property type="entry name" value="MdtA-like_BSH"/>
</dbReference>